<organism evidence="2 3">
    <name type="scientific">SAR324 cluster bacterium</name>
    <dbReference type="NCBI Taxonomy" id="2024889"/>
    <lineage>
        <taxon>Bacteria</taxon>
        <taxon>Deltaproteobacteria</taxon>
        <taxon>SAR324 cluster</taxon>
    </lineage>
</organism>
<evidence type="ECO:0000313" key="2">
    <source>
        <dbReference type="EMBL" id="MAH63596.1"/>
    </source>
</evidence>
<dbReference type="EMBL" id="NZEX01000101">
    <property type="protein sequence ID" value="MAH63596.1"/>
    <property type="molecule type" value="Genomic_DNA"/>
</dbReference>
<keyword evidence="1" id="KW-0472">Membrane</keyword>
<keyword evidence="1" id="KW-0812">Transmembrane</keyword>
<dbReference type="Proteomes" id="UP000226525">
    <property type="component" value="Unassembled WGS sequence"/>
</dbReference>
<name>A0A2D6YK68_9DELT</name>
<dbReference type="AlphaFoldDB" id="A0A2D6YK68"/>
<proteinExistence type="predicted"/>
<protein>
    <recommendedName>
        <fullName evidence="4">Multidrug transporter</fullName>
    </recommendedName>
</protein>
<evidence type="ECO:0000256" key="1">
    <source>
        <dbReference type="SAM" id="Phobius"/>
    </source>
</evidence>
<evidence type="ECO:0008006" key="4">
    <source>
        <dbReference type="Google" id="ProtNLM"/>
    </source>
</evidence>
<comment type="caution">
    <text evidence="2">The sequence shown here is derived from an EMBL/GenBank/DDBJ whole genome shotgun (WGS) entry which is preliminary data.</text>
</comment>
<evidence type="ECO:0000313" key="3">
    <source>
        <dbReference type="Proteomes" id="UP000226525"/>
    </source>
</evidence>
<keyword evidence="1" id="KW-1133">Transmembrane helix</keyword>
<reference evidence="3" key="1">
    <citation type="submission" date="2017-09" db="EMBL/GenBank/DDBJ databases">
        <title>The Reconstruction of 2,631 Draft Metagenome-Assembled Genomes from the Global Oceans.</title>
        <authorList>
            <person name="Tully B.J."/>
            <person name="Graham E.D."/>
            <person name="Heidelberg J.F."/>
        </authorList>
    </citation>
    <scope>NUCLEOTIDE SEQUENCE [LARGE SCALE GENOMIC DNA]</scope>
</reference>
<sequence length="113" mass="12473">MMALHWRRTIIISLFLAFSTIECVASTRNDTPSSAAIMVDVPVRILGVGLTMVSSAIFIVASPFALISGSLDDTWNALVIEPLEFTFARPMGKFDDWKTNPNAEKVALELENR</sequence>
<accession>A0A2D6YK68</accession>
<gene>
    <name evidence="2" type="ORF">CMN54_09170</name>
</gene>
<feature type="transmembrane region" description="Helical" evidence="1">
    <location>
        <begin position="41"/>
        <end position="61"/>
    </location>
</feature>